<protein>
    <submittedName>
        <fullName evidence="2">Uncharacterized protein</fullName>
    </submittedName>
</protein>
<accession>A0A1B9IZB2</accession>
<reference evidence="3" key="2">
    <citation type="submission" date="2013-12" db="EMBL/GenBank/DDBJ databases">
        <title>Evolution of pathogenesis and genome organization in the Tremellales.</title>
        <authorList>
            <person name="Cuomo C."/>
            <person name="Litvintseva A."/>
            <person name="Heitman J."/>
            <person name="Chen Y."/>
            <person name="Sun S."/>
            <person name="Springer D."/>
            <person name="Dromer F."/>
            <person name="Young S."/>
            <person name="Zeng Q."/>
            <person name="Chapman S."/>
            <person name="Gujja S."/>
            <person name="Saif S."/>
            <person name="Birren B."/>
        </authorList>
    </citation>
    <scope>NUCLEOTIDE SEQUENCE [LARGE SCALE GENOMIC DNA]</scope>
    <source>
        <strain evidence="3">CBS 10435</strain>
    </source>
</reference>
<reference evidence="2 3" key="1">
    <citation type="submission" date="2013-07" db="EMBL/GenBank/DDBJ databases">
        <title>The Genome Sequence of Kwoniella mangroviensis CBS10435.</title>
        <authorList>
            <consortium name="The Broad Institute Genome Sequencing Platform"/>
            <person name="Cuomo C."/>
            <person name="Litvintseva A."/>
            <person name="Chen Y."/>
            <person name="Heitman J."/>
            <person name="Sun S."/>
            <person name="Springer D."/>
            <person name="Dromer F."/>
            <person name="Young S.K."/>
            <person name="Zeng Q."/>
            <person name="Gargeya S."/>
            <person name="Fitzgerald M."/>
            <person name="Abouelleil A."/>
            <person name="Alvarado L."/>
            <person name="Berlin A.M."/>
            <person name="Chapman S.B."/>
            <person name="Dewar J."/>
            <person name="Goldberg J."/>
            <person name="Griggs A."/>
            <person name="Gujja S."/>
            <person name="Hansen M."/>
            <person name="Howarth C."/>
            <person name="Imamovic A."/>
            <person name="Larimer J."/>
            <person name="McCowan C."/>
            <person name="Murphy C."/>
            <person name="Pearson M."/>
            <person name="Priest M."/>
            <person name="Roberts A."/>
            <person name="Saif S."/>
            <person name="Shea T."/>
            <person name="Sykes S."/>
            <person name="Wortman J."/>
            <person name="Nusbaum C."/>
            <person name="Birren B."/>
        </authorList>
    </citation>
    <scope>NUCLEOTIDE SEQUENCE [LARGE SCALE GENOMIC DNA]</scope>
    <source>
        <strain evidence="2 3">CBS 10435</strain>
    </source>
</reference>
<sequence>MPRKKSQARKVEVNDRLVNLFFDTSIIDIGSLVGSLSSRSSETPRTSIPNIRESGRGTQATTTEYTSPQAHNKRQTRRSVIVKEKELGEIQLSETYAPKEASFASLRIMDWSRINECWTHSSEECWYHKRINCVNHRKPTHFSHPIRYPFALGRGLRIGLCKECEKLGRDCSVSSENDRFYGLSDSLYSPPTIHRIDISRGKLIEGKVYMKELVRDSDGNEGEDEDEDKREGRRFDCPQLANTTLKRGSKRPRPIDLDSDLEENIQSHSRASGDKIYSVTCCVIPHEDYSEMIVQSDDDHDYQDPDPTLRDSAFFVSGSALPDSFTIPSTSTRTLPDDEPKHSHFASIDELPESSNNNGSAPTRYRIPTSARLQLTRLRNKLRDQDERLDRVIKGKDVIMAKLEQVYMKEMKRLKKGTSWLKK</sequence>
<dbReference type="OrthoDB" id="2565252at2759"/>
<evidence type="ECO:0000313" key="2">
    <source>
        <dbReference type="EMBL" id="OCF60867.1"/>
    </source>
</evidence>
<name>A0A1B9IZB2_9TREE</name>
<dbReference type="AlphaFoldDB" id="A0A1B9IZB2"/>
<proteinExistence type="predicted"/>
<gene>
    <name evidence="2" type="ORF">L486_00511</name>
</gene>
<feature type="region of interest" description="Disordered" evidence="1">
    <location>
        <begin position="325"/>
        <end position="364"/>
    </location>
</feature>
<dbReference type="Proteomes" id="UP000092583">
    <property type="component" value="Unassembled WGS sequence"/>
</dbReference>
<evidence type="ECO:0000313" key="3">
    <source>
        <dbReference type="Proteomes" id="UP000092583"/>
    </source>
</evidence>
<feature type="compositionally biased region" description="Polar residues" evidence="1">
    <location>
        <begin position="56"/>
        <end position="70"/>
    </location>
</feature>
<keyword evidence="3" id="KW-1185">Reference proteome</keyword>
<dbReference type="EMBL" id="KI669459">
    <property type="protein sequence ID" value="OCF60867.1"/>
    <property type="molecule type" value="Genomic_DNA"/>
</dbReference>
<feature type="region of interest" description="Disordered" evidence="1">
    <location>
        <begin position="215"/>
        <end position="260"/>
    </location>
</feature>
<feature type="compositionally biased region" description="Acidic residues" evidence="1">
    <location>
        <begin position="219"/>
        <end position="228"/>
    </location>
</feature>
<feature type="region of interest" description="Disordered" evidence="1">
    <location>
        <begin position="36"/>
        <end position="77"/>
    </location>
</feature>
<organism evidence="2 3">
    <name type="scientific">Kwoniella mangroviensis CBS 10435</name>
    <dbReference type="NCBI Taxonomy" id="1331196"/>
    <lineage>
        <taxon>Eukaryota</taxon>
        <taxon>Fungi</taxon>
        <taxon>Dikarya</taxon>
        <taxon>Basidiomycota</taxon>
        <taxon>Agaricomycotina</taxon>
        <taxon>Tremellomycetes</taxon>
        <taxon>Tremellales</taxon>
        <taxon>Cryptococcaceae</taxon>
        <taxon>Kwoniella</taxon>
    </lineage>
</organism>
<evidence type="ECO:0000256" key="1">
    <source>
        <dbReference type="SAM" id="MobiDB-lite"/>
    </source>
</evidence>